<protein>
    <recommendedName>
        <fullName evidence="6">JAB domain-containing protein</fullName>
    </recommendedName>
</protein>
<dbReference type="EMBL" id="RYZR01000003">
    <property type="protein sequence ID" value="RUL65798.1"/>
    <property type="molecule type" value="Genomic_DNA"/>
</dbReference>
<proteinExistence type="predicted"/>
<comment type="caution">
    <text evidence="7">The sequence shown here is derived from an EMBL/GenBank/DDBJ whole genome shotgun (WGS) entry which is preliminary data.</text>
</comment>
<reference evidence="7 8" key="1">
    <citation type="submission" date="2018-12" db="EMBL/GenBank/DDBJ databases">
        <title>Dyella dinghuensis sp. nov. DHOA06 and Dyella choica sp. nov. 4M-K27, isolated from forest soil.</title>
        <authorList>
            <person name="Qiu L.-H."/>
            <person name="Gao Z.-H."/>
        </authorList>
    </citation>
    <scope>NUCLEOTIDE SEQUENCE [LARGE SCALE GENOMIC DNA]</scope>
    <source>
        <strain evidence="7 8">DHOA06</strain>
    </source>
</reference>
<keyword evidence="4" id="KW-0862">Zinc</keyword>
<dbReference type="InterPro" id="IPR028090">
    <property type="entry name" value="JAB_dom_prok"/>
</dbReference>
<dbReference type="AlphaFoldDB" id="A0A3S0RF49"/>
<evidence type="ECO:0000313" key="7">
    <source>
        <dbReference type="EMBL" id="RUL65798.1"/>
    </source>
</evidence>
<keyword evidence="5" id="KW-0482">Metalloprotease</keyword>
<evidence type="ECO:0000256" key="5">
    <source>
        <dbReference type="ARBA" id="ARBA00023049"/>
    </source>
</evidence>
<name>A0A3S0RF49_9GAMM</name>
<accession>A0A3S0RF49</accession>
<sequence length="167" mass="18509">MVFAKPIGQDVVLVNPVNTGGLILLEGEVLGAIARHRQRSKIAPEQGGVLLGYRRDPHLHVVSASFPARGDHATRISFKREDPSHAAKALRMWKNTDRKIDYLGEWHTHPEMHPNPSSIDKHAWAAIRAVTHEVMLFVIAGTDEDWWIGCGDHNGIAQVDPKLVTAP</sequence>
<evidence type="ECO:0000256" key="2">
    <source>
        <dbReference type="ARBA" id="ARBA00022723"/>
    </source>
</evidence>
<evidence type="ECO:0000313" key="8">
    <source>
        <dbReference type="Proteomes" id="UP000267077"/>
    </source>
</evidence>
<feature type="domain" description="JAB" evidence="6">
    <location>
        <begin position="29"/>
        <end position="148"/>
    </location>
</feature>
<evidence type="ECO:0000256" key="1">
    <source>
        <dbReference type="ARBA" id="ARBA00022670"/>
    </source>
</evidence>
<dbReference type="Proteomes" id="UP000267077">
    <property type="component" value="Unassembled WGS sequence"/>
</dbReference>
<keyword evidence="8" id="KW-1185">Reference proteome</keyword>
<evidence type="ECO:0000256" key="4">
    <source>
        <dbReference type="ARBA" id="ARBA00022833"/>
    </source>
</evidence>
<dbReference type="GO" id="GO:0046872">
    <property type="term" value="F:metal ion binding"/>
    <property type="evidence" value="ECO:0007669"/>
    <property type="project" value="UniProtKB-KW"/>
</dbReference>
<evidence type="ECO:0000256" key="3">
    <source>
        <dbReference type="ARBA" id="ARBA00022801"/>
    </source>
</evidence>
<dbReference type="Gene3D" id="3.40.140.10">
    <property type="entry name" value="Cytidine Deaminase, domain 2"/>
    <property type="match status" value="1"/>
</dbReference>
<evidence type="ECO:0000259" key="6">
    <source>
        <dbReference type="Pfam" id="PF14464"/>
    </source>
</evidence>
<gene>
    <name evidence="7" type="ORF">EKH79_03545</name>
</gene>
<dbReference type="GO" id="GO:0008237">
    <property type="term" value="F:metallopeptidase activity"/>
    <property type="evidence" value="ECO:0007669"/>
    <property type="project" value="UniProtKB-KW"/>
</dbReference>
<dbReference type="GO" id="GO:0006508">
    <property type="term" value="P:proteolysis"/>
    <property type="evidence" value="ECO:0007669"/>
    <property type="project" value="UniProtKB-KW"/>
</dbReference>
<dbReference type="SUPFAM" id="SSF102712">
    <property type="entry name" value="JAB1/MPN domain"/>
    <property type="match status" value="1"/>
</dbReference>
<organism evidence="7 8">
    <name type="scientific">Dyella dinghuensis</name>
    <dbReference type="NCBI Taxonomy" id="1920169"/>
    <lineage>
        <taxon>Bacteria</taxon>
        <taxon>Pseudomonadati</taxon>
        <taxon>Pseudomonadota</taxon>
        <taxon>Gammaproteobacteria</taxon>
        <taxon>Lysobacterales</taxon>
        <taxon>Rhodanobacteraceae</taxon>
        <taxon>Dyella</taxon>
    </lineage>
</organism>
<dbReference type="OrthoDB" id="5470925at2"/>
<keyword evidence="3" id="KW-0378">Hydrolase</keyword>
<keyword evidence="1" id="KW-0645">Protease</keyword>
<keyword evidence="2" id="KW-0479">Metal-binding</keyword>
<dbReference type="Pfam" id="PF14464">
    <property type="entry name" value="Prok-JAB"/>
    <property type="match status" value="1"/>
</dbReference>